<dbReference type="EMBL" id="JBCAMI010000002">
    <property type="protein sequence ID" value="MEL4080283.1"/>
    <property type="molecule type" value="Genomic_DNA"/>
</dbReference>
<protein>
    <submittedName>
        <fullName evidence="7">Copper resistance CopC family protein</fullName>
    </submittedName>
</protein>
<keyword evidence="3" id="KW-0732">Signal</keyword>
<keyword evidence="5" id="KW-0472">Membrane</keyword>
<dbReference type="Proteomes" id="UP001388406">
    <property type="component" value="Unassembled WGS sequence"/>
</dbReference>
<organism evidence="7 8">
    <name type="scientific">Arthrobacter nanjingensis</name>
    <dbReference type="NCBI Taxonomy" id="1387716"/>
    <lineage>
        <taxon>Bacteria</taxon>
        <taxon>Bacillati</taxon>
        <taxon>Actinomycetota</taxon>
        <taxon>Actinomycetes</taxon>
        <taxon>Micrococcales</taxon>
        <taxon>Micrococcaceae</taxon>
        <taxon>Arthrobacter</taxon>
    </lineage>
</organism>
<dbReference type="InterPro" id="IPR007348">
    <property type="entry name" value="CopC_dom"/>
</dbReference>
<keyword evidence="5" id="KW-1133">Transmembrane helix</keyword>
<comment type="caution">
    <text evidence="7">The sequence shown here is derived from an EMBL/GenBank/DDBJ whole genome shotgun (WGS) entry which is preliminary data.</text>
</comment>
<dbReference type="PANTHER" id="PTHR34820">
    <property type="entry name" value="INNER MEMBRANE PROTEIN YEBZ"/>
    <property type="match status" value="1"/>
</dbReference>
<dbReference type="Pfam" id="PF04234">
    <property type="entry name" value="CopC"/>
    <property type="match status" value="1"/>
</dbReference>
<keyword evidence="2" id="KW-0479">Metal-binding</keyword>
<dbReference type="Gene3D" id="2.60.40.1220">
    <property type="match status" value="1"/>
</dbReference>
<keyword evidence="4" id="KW-0186">Copper</keyword>
<dbReference type="PANTHER" id="PTHR34820:SF4">
    <property type="entry name" value="INNER MEMBRANE PROTEIN YEBZ"/>
    <property type="match status" value="1"/>
</dbReference>
<keyword evidence="5" id="KW-0812">Transmembrane</keyword>
<evidence type="ECO:0000256" key="5">
    <source>
        <dbReference type="SAM" id="Phobius"/>
    </source>
</evidence>
<evidence type="ECO:0000256" key="4">
    <source>
        <dbReference type="ARBA" id="ARBA00023008"/>
    </source>
</evidence>
<dbReference type="InterPro" id="IPR014756">
    <property type="entry name" value="Ig_E-set"/>
</dbReference>
<proteinExistence type="predicted"/>
<evidence type="ECO:0000256" key="1">
    <source>
        <dbReference type="ARBA" id="ARBA00004196"/>
    </source>
</evidence>
<dbReference type="RefSeq" id="WP_342006884.1">
    <property type="nucleotide sequence ID" value="NZ_JBCAMI010000002.1"/>
</dbReference>
<gene>
    <name evidence="7" type="ORF">AAC385_05375</name>
</gene>
<evidence type="ECO:0000259" key="6">
    <source>
        <dbReference type="Pfam" id="PF04234"/>
    </source>
</evidence>
<keyword evidence="8" id="KW-1185">Reference proteome</keyword>
<dbReference type="InterPro" id="IPR032694">
    <property type="entry name" value="CopC/D"/>
</dbReference>
<evidence type="ECO:0000313" key="7">
    <source>
        <dbReference type="EMBL" id="MEL4080283.1"/>
    </source>
</evidence>
<name>A0ABU9KJP3_9MICC</name>
<dbReference type="InterPro" id="IPR014755">
    <property type="entry name" value="Cu-Rt/internalin_Ig-like"/>
</dbReference>
<feature type="transmembrane region" description="Helical" evidence="5">
    <location>
        <begin position="172"/>
        <end position="194"/>
    </location>
</feature>
<evidence type="ECO:0000256" key="3">
    <source>
        <dbReference type="ARBA" id="ARBA00022729"/>
    </source>
</evidence>
<dbReference type="SUPFAM" id="SSF81296">
    <property type="entry name" value="E set domains"/>
    <property type="match status" value="1"/>
</dbReference>
<evidence type="ECO:0000313" key="8">
    <source>
        <dbReference type="Proteomes" id="UP001388406"/>
    </source>
</evidence>
<evidence type="ECO:0000256" key="2">
    <source>
        <dbReference type="ARBA" id="ARBA00022723"/>
    </source>
</evidence>
<accession>A0ABU9KJP3</accession>
<feature type="domain" description="CopC" evidence="6">
    <location>
        <begin position="47"/>
        <end position="140"/>
    </location>
</feature>
<sequence>MPYITQPTTTAGRRPRRNPRATVLAAVVAVFSAALLVLGLAAPASAHDVLEGTTPKDGATAAAAPDKVTLTFSNNPIGIGSEVLVKDPSGTNWSNGPVDIVDNVVTQKLKDGAPAGKYTVQWRVVSSDSHPIEGTFSYTVTSGAQVPGVASAAPLSSPSAEPAQAAAPGEPFPVMIVVFAVLAVILLVIVGVLARRKLGGSSED</sequence>
<reference evidence="7 8" key="1">
    <citation type="submission" date="2024-04" db="EMBL/GenBank/DDBJ databases">
        <title>Arthrobacter nanjingensis.</title>
        <authorList>
            <person name="Park M."/>
        </authorList>
    </citation>
    <scope>NUCLEOTIDE SEQUENCE [LARGE SCALE GENOMIC DNA]</scope>
    <source>
        <strain evidence="7 8">A33</strain>
    </source>
</reference>
<comment type="subcellular location">
    <subcellularLocation>
        <location evidence="1">Cell envelope</location>
    </subcellularLocation>
</comment>